<proteinExistence type="predicted"/>
<dbReference type="OrthoDB" id="2086224at2"/>
<dbReference type="InterPro" id="IPR022742">
    <property type="entry name" value="Hydrolase_4"/>
</dbReference>
<dbReference type="CDD" id="cd00741">
    <property type="entry name" value="Lipase"/>
    <property type="match status" value="1"/>
</dbReference>
<dbReference type="Pfam" id="PF12146">
    <property type="entry name" value="Hydrolase_4"/>
    <property type="match status" value="1"/>
</dbReference>
<evidence type="ECO:0000259" key="2">
    <source>
        <dbReference type="Pfam" id="PF12146"/>
    </source>
</evidence>
<dbReference type="InterPro" id="IPR051044">
    <property type="entry name" value="MAG_DAG_Lipase"/>
</dbReference>
<dbReference type="Proteomes" id="UP000030380">
    <property type="component" value="Unassembled WGS sequence"/>
</dbReference>
<organism evidence="3 4">
    <name type="scientific">Chelonobacter oris</name>
    <dbReference type="NCBI Taxonomy" id="505317"/>
    <lineage>
        <taxon>Bacteria</taxon>
        <taxon>Pseudomonadati</taxon>
        <taxon>Pseudomonadota</taxon>
        <taxon>Gammaproteobacteria</taxon>
        <taxon>Pasteurellales</taxon>
        <taxon>Pasteurellaceae</taxon>
        <taxon>Chelonobacter</taxon>
    </lineage>
</organism>
<dbReference type="PANTHER" id="PTHR11614">
    <property type="entry name" value="PHOSPHOLIPASE-RELATED"/>
    <property type="match status" value="1"/>
</dbReference>
<evidence type="ECO:0000313" key="4">
    <source>
        <dbReference type="Proteomes" id="UP000030380"/>
    </source>
</evidence>
<accession>A0A0A3AKY5</accession>
<feature type="signal peptide" evidence="1">
    <location>
        <begin position="1"/>
        <end position="27"/>
    </location>
</feature>
<sequence length="307" mass="33785">MKNIFASSLLALSLAIAGITPIQTALANPVNTPQIETIKSQDGLNLYLQKDYPQTKPKAVVIIVHGLASHSGVFDDVVKQLNQNRFAVYRFDQHGHGKSEGRDRPINGFSGMVADLDAVIKKAKKENPGTPIYLIGHSMGGHLAALYGTRYPEAVNGYILAAGLLRYNQMNFGHLPRPEDPNSTVSCTQAALQTLNLPTSKPSEGLSLPNDPLMLQDCSVAMINAFDGGLKYLRENSYQFRDPVLLLNGDADLYVLPQDAIDFYGQTNSTDKSLRLYSHIGHLLFLENGGDIVTRDIIDWLNRRTHQ</sequence>
<dbReference type="STRING" id="505317.OA57_08315"/>
<keyword evidence="4" id="KW-1185">Reference proteome</keyword>
<reference evidence="3 4" key="1">
    <citation type="submission" date="2014-11" db="EMBL/GenBank/DDBJ databases">
        <title>Draft genome sequence of Chelonobacter oris 1662T, associated with respiratory disease in Hermann's Tortoises.</title>
        <authorList>
            <person name="Kudirkiene E."/>
            <person name="Hansen M.J."/>
            <person name="Bojesen A.M."/>
        </authorList>
    </citation>
    <scope>NUCLEOTIDE SEQUENCE [LARGE SCALE GENOMIC DNA]</scope>
    <source>
        <strain evidence="3 4">1662</strain>
    </source>
</reference>
<protein>
    <submittedName>
        <fullName evidence="3">Alpha/beta hydrolase</fullName>
    </submittedName>
</protein>
<name>A0A0A3AKY5_9PAST</name>
<feature type="domain" description="Serine aminopeptidase S33" evidence="2">
    <location>
        <begin position="56"/>
        <end position="288"/>
    </location>
</feature>
<dbReference type="SUPFAM" id="SSF53474">
    <property type="entry name" value="alpha/beta-Hydrolases"/>
    <property type="match status" value="1"/>
</dbReference>
<dbReference type="PRINTS" id="PR00111">
    <property type="entry name" value="ABHYDROLASE"/>
</dbReference>
<comment type="caution">
    <text evidence="3">The sequence shown here is derived from an EMBL/GenBank/DDBJ whole genome shotgun (WGS) entry which is preliminary data.</text>
</comment>
<evidence type="ECO:0000256" key="1">
    <source>
        <dbReference type="SAM" id="SignalP"/>
    </source>
</evidence>
<dbReference type="AlphaFoldDB" id="A0A0A3AKY5"/>
<dbReference type="EMBL" id="JSUM01000013">
    <property type="protein sequence ID" value="KGQ70058.1"/>
    <property type="molecule type" value="Genomic_DNA"/>
</dbReference>
<gene>
    <name evidence="3" type="ORF">OA57_08315</name>
</gene>
<dbReference type="InterPro" id="IPR029058">
    <property type="entry name" value="AB_hydrolase_fold"/>
</dbReference>
<feature type="chain" id="PRO_5001997710" evidence="1">
    <location>
        <begin position="28"/>
        <end position="307"/>
    </location>
</feature>
<dbReference type="InterPro" id="IPR000073">
    <property type="entry name" value="AB_hydrolase_1"/>
</dbReference>
<dbReference type="RefSeq" id="WP_034616210.1">
    <property type="nucleotide sequence ID" value="NZ_JSUM01000013.1"/>
</dbReference>
<keyword evidence="3" id="KW-0378">Hydrolase</keyword>
<dbReference type="Gene3D" id="3.40.50.1820">
    <property type="entry name" value="alpha/beta hydrolase"/>
    <property type="match status" value="1"/>
</dbReference>
<evidence type="ECO:0000313" key="3">
    <source>
        <dbReference type="EMBL" id="KGQ70058.1"/>
    </source>
</evidence>
<keyword evidence="1" id="KW-0732">Signal</keyword>
<dbReference type="GO" id="GO:0016787">
    <property type="term" value="F:hydrolase activity"/>
    <property type="evidence" value="ECO:0007669"/>
    <property type="project" value="UniProtKB-KW"/>
</dbReference>